<dbReference type="Proteomes" id="UP000805614">
    <property type="component" value="Unassembled WGS sequence"/>
</dbReference>
<sequence>MLPSTTTPGAGSPDGETRTWPRPSTRPPRQGCRACVVKAQRLDLVAEALPHFLSPPSYARVRDEQGRPRIRTLLLAREGETDARHLGPPLKA</sequence>
<evidence type="ECO:0000256" key="1">
    <source>
        <dbReference type="SAM" id="MobiDB-lite"/>
    </source>
</evidence>
<dbReference type="RefSeq" id="WP_187247641.1">
    <property type="nucleotide sequence ID" value="NZ_BAAAOK010000005.1"/>
</dbReference>
<feature type="compositionally biased region" description="Low complexity" evidence="1">
    <location>
        <begin position="18"/>
        <end position="29"/>
    </location>
</feature>
<gene>
    <name evidence="2" type="ORF">HKK74_34675</name>
</gene>
<keyword evidence="3" id="KW-1185">Reference proteome</keyword>
<feature type="region of interest" description="Disordered" evidence="1">
    <location>
        <begin position="1"/>
        <end position="32"/>
    </location>
</feature>
<dbReference type="EMBL" id="JABVEC010000044">
    <property type="protein sequence ID" value="MBC6470599.1"/>
    <property type="molecule type" value="Genomic_DNA"/>
</dbReference>
<protein>
    <submittedName>
        <fullName evidence="2">Uncharacterized protein</fullName>
    </submittedName>
</protein>
<comment type="caution">
    <text evidence="2">The sequence shown here is derived from an EMBL/GenBank/DDBJ whole genome shotgun (WGS) entry which is preliminary data.</text>
</comment>
<evidence type="ECO:0000313" key="2">
    <source>
        <dbReference type="EMBL" id="MBC6470599.1"/>
    </source>
</evidence>
<evidence type="ECO:0000313" key="3">
    <source>
        <dbReference type="Proteomes" id="UP000805614"/>
    </source>
</evidence>
<name>A0ABR7M0F8_9ACTN</name>
<organism evidence="2 3">
    <name type="scientific">Actinomadura alba</name>
    <dbReference type="NCBI Taxonomy" id="406431"/>
    <lineage>
        <taxon>Bacteria</taxon>
        <taxon>Bacillati</taxon>
        <taxon>Actinomycetota</taxon>
        <taxon>Actinomycetes</taxon>
        <taxon>Streptosporangiales</taxon>
        <taxon>Thermomonosporaceae</taxon>
        <taxon>Actinomadura</taxon>
    </lineage>
</organism>
<reference evidence="2 3" key="1">
    <citation type="submission" date="2020-06" db="EMBL/GenBank/DDBJ databases">
        <title>Actinomadura xiongansis sp. nov., isolated from soil of Baiyangdian.</title>
        <authorList>
            <person name="Zhang X."/>
        </authorList>
    </citation>
    <scope>NUCLEOTIDE SEQUENCE [LARGE SCALE GENOMIC DNA]</scope>
    <source>
        <strain evidence="2 3">HBUM206468</strain>
    </source>
</reference>
<accession>A0ABR7M0F8</accession>
<proteinExistence type="predicted"/>